<dbReference type="KEGG" id="cmar:IMCC12053_1267"/>
<dbReference type="SUPFAM" id="SSF55961">
    <property type="entry name" value="Bet v1-like"/>
    <property type="match status" value="1"/>
</dbReference>
<reference evidence="2" key="1">
    <citation type="submission" date="2015-05" db="EMBL/GenBank/DDBJ databases">
        <authorList>
            <person name="Oh H.-M."/>
            <person name="Yang J.-A."/>
            <person name="Cho J.-C."/>
            <person name="Kang I."/>
        </authorList>
    </citation>
    <scope>NUCLEOTIDE SEQUENCE [LARGE SCALE GENOMIC DNA]</scope>
    <source>
        <strain evidence="2">IMCC 12053</strain>
    </source>
</reference>
<name>A0A0P0A9J4_9RHOB</name>
<organism evidence="1 2">
    <name type="scientific">Celeribacter marinus</name>
    <dbReference type="NCBI Taxonomy" id="1397108"/>
    <lineage>
        <taxon>Bacteria</taxon>
        <taxon>Pseudomonadati</taxon>
        <taxon>Pseudomonadota</taxon>
        <taxon>Alphaproteobacteria</taxon>
        <taxon>Rhodobacterales</taxon>
        <taxon>Roseobacteraceae</taxon>
        <taxon>Celeribacter</taxon>
    </lineage>
</organism>
<proteinExistence type="predicted"/>
<dbReference type="InterPro" id="IPR019587">
    <property type="entry name" value="Polyketide_cyclase/dehydratase"/>
</dbReference>
<accession>A0A0P0A9J4</accession>
<dbReference type="EMBL" id="CP012023">
    <property type="protein sequence ID" value="ALI55215.1"/>
    <property type="molecule type" value="Genomic_DNA"/>
</dbReference>
<dbReference type="RefSeq" id="WP_062216767.1">
    <property type="nucleotide sequence ID" value="NZ_CP012023.1"/>
</dbReference>
<dbReference type="STRING" id="1397108.IMCC12053_1267"/>
<dbReference type="Pfam" id="PF10604">
    <property type="entry name" value="Polyketide_cyc2"/>
    <property type="match status" value="1"/>
</dbReference>
<evidence type="ECO:0000313" key="2">
    <source>
        <dbReference type="Proteomes" id="UP000064920"/>
    </source>
</evidence>
<gene>
    <name evidence="1" type="ORF">IMCC12053_1267</name>
</gene>
<dbReference type="Proteomes" id="UP000064920">
    <property type="component" value="Chromosome"/>
</dbReference>
<sequence>MKFSTRKDIDAPAAYVFERIANFEALERQAMRRGIDVSRKDPAQPRDVGAGWTMKVPFRGKTRDIVAEVVTYCDPTNLVVAAKSGGLDMVLTADIVALSPKRTRLSLSYDIKPQTLSARILVQSIKFAKGTLDRRFDRKIDQYGATMSDDYNKSLMS</sequence>
<dbReference type="CDD" id="cd07812">
    <property type="entry name" value="SRPBCC"/>
    <property type="match status" value="1"/>
</dbReference>
<evidence type="ECO:0000313" key="1">
    <source>
        <dbReference type="EMBL" id="ALI55215.1"/>
    </source>
</evidence>
<dbReference type="Gene3D" id="3.30.530.20">
    <property type="match status" value="1"/>
</dbReference>
<keyword evidence="2" id="KW-1185">Reference proteome</keyword>
<dbReference type="InterPro" id="IPR023393">
    <property type="entry name" value="START-like_dom_sf"/>
</dbReference>
<protein>
    <submittedName>
        <fullName evidence="1">Uncharacterized protein</fullName>
    </submittedName>
</protein>
<dbReference type="AlphaFoldDB" id="A0A0P0A9J4"/>
<dbReference type="OrthoDB" id="7860307at2"/>
<dbReference type="PATRIC" id="fig|1397108.4.peg.1299"/>